<dbReference type="AlphaFoldDB" id="A0A9P6ZPF4"/>
<keyword evidence="2" id="KW-1185">Reference proteome</keyword>
<dbReference type="Proteomes" id="UP000714275">
    <property type="component" value="Unassembled WGS sequence"/>
</dbReference>
<protein>
    <submittedName>
        <fullName evidence="1">Uncharacterized protein</fullName>
    </submittedName>
</protein>
<name>A0A9P6ZPF4_9AGAM</name>
<proteinExistence type="predicted"/>
<dbReference type="OrthoDB" id="99432at2759"/>
<reference evidence="1" key="1">
    <citation type="journal article" date="2020" name="New Phytol.">
        <title>Comparative genomics reveals dynamic genome evolution in host specialist ectomycorrhizal fungi.</title>
        <authorList>
            <person name="Lofgren L.A."/>
            <person name="Nguyen N.H."/>
            <person name="Vilgalys R."/>
            <person name="Ruytinx J."/>
            <person name="Liao H.L."/>
            <person name="Branco S."/>
            <person name="Kuo A."/>
            <person name="LaButti K."/>
            <person name="Lipzen A."/>
            <person name="Andreopoulos W."/>
            <person name="Pangilinan J."/>
            <person name="Riley R."/>
            <person name="Hundley H."/>
            <person name="Na H."/>
            <person name="Barry K."/>
            <person name="Grigoriev I.V."/>
            <person name="Stajich J.E."/>
            <person name="Kennedy P.G."/>
        </authorList>
    </citation>
    <scope>NUCLEOTIDE SEQUENCE</scope>
    <source>
        <strain evidence="1">DOB743</strain>
    </source>
</reference>
<dbReference type="EMBL" id="JABBWD010000047">
    <property type="protein sequence ID" value="KAG1773663.1"/>
    <property type="molecule type" value="Genomic_DNA"/>
</dbReference>
<gene>
    <name evidence="1" type="ORF">EV702DRAFT_1048218</name>
</gene>
<evidence type="ECO:0000313" key="2">
    <source>
        <dbReference type="Proteomes" id="UP000714275"/>
    </source>
</evidence>
<organism evidence="1 2">
    <name type="scientific">Suillus placidus</name>
    <dbReference type="NCBI Taxonomy" id="48579"/>
    <lineage>
        <taxon>Eukaryota</taxon>
        <taxon>Fungi</taxon>
        <taxon>Dikarya</taxon>
        <taxon>Basidiomycota</taxon>
        <taxon>Agaricomycotina</taxon>
        <taxon>Agaricomycetes</taxon>
        <taxon>Agaricomycetidae</taxon>
        <taxon>Boletales</taxon>
        <taxon>Suillineae</taxon>
        <taxon>Suillaceae</taxon>
        <taxon>Suillus</taxon>
    </lineage>
</organism>
<accession>A0A9P6ZPF4</accession>
<sequence length="206" mass="21949">MSDIAPLQSMIPPGSSSPAYPELRYNDAGNSYACNDAGAWVPHPRICKAITTSQPSFHIEHGEPQLSLSCEQYVPSYTDNQNQKDIEEQKKLTYHQGGRPGNGYPVSGFGGHGGQHQLHYYKGSLNVVVGKALVKAAQVKPDLGNIRVDADGTGVCIKGVTELIDLEVKSPNRTPTGGVPAIAVNCLLVQVDGEEGHEGQRVSGAM</sequence>
<evidence type="ECO:0000313" key="1">
    <source>
        <dbReference type="EMBL" id="KAG1773663.1"/>
    </source>
</evidence>
<comment type="caution">
    <text evidence="1">The sequence shown here is derived from an EMBL/GenBank/DDBJ whole genome shotgun (WGS) entry which is preliminary data.</text>
</comment>